<feature type="compositionally biased region" description="Low complexity" evidence="1">
    <location>
        <begin position="19"/>
        <end position="30"/>
    </location>
</feature>
<evidence type="ECO:0000313" key="3">
    <source>
        <dbReference type="Proteomes" id="UP000799424"/>
    </source>
</evidence>
<dbReference type="Proteomes" id="UP000799424">
    <property type="component" value="Unassembled WGS sequence"/>
</dbReference>
<reference evidence="2" key="1">
    <citation type="journal article" date="2020" name="Stud. Mycol.">
        <title>101 Dothideomycetes genomes: a test case for predicting lifestyles and emergence of pathogens.</title>
        <authorList>
            <person name="Haridas S."/>
            <person name="Albert R."/>
            <person name="Binder M."/>
            <person name="Bloem J."/>
            <person name="Labutti K."/>
            <person name="Salamov A."/>
            <person name="Andreopoulos B."/>
            <person name="Baker S."/>
            <person name="Barry K."/>
            <person name="Bills G."/>
            <person name="Bluhm B."/>
            <person name="Cannon C."/>
            <person name="Castanera R."/>
            <person name="Culley D."/>
            <person name="Daum C."/>
            <person name="Ezra D."/>
            <person name="Gonzalez J."/>
            <person name="Henrissat B."/>
            <person name="Kuo A."/>
            <person name="Liang C."/>
            <person name="Lipzen A."/>
            <person name="Lutzoni F."/>
            <person name="Magnuson J."/>
            <person name="Mondo S."/>
            <person name="Nolan M."/>
            <person name="Ohm R."/>
            <person name="Pangilinan J."/>
            <person name="Park H.-J."/>
            <person name="Ramirez L."/>
            <person name="Alfaro M."/>
            <person name="Sun H."/>
            <person name="Tritt A."/>
            <person name="Yoshinaga Y."/>
            <person name="Zwiers L.-H."/>
            <person name="Turgeon B."/>
            <person name="Goodwin S."/>
            <person name="Spatafora J."/>
            <person name="Crous P."/>
            <person name="Grigoriev I."/>
        </authorList>
    </citation>
    <scope>NUCLEOTIDE SEQUENCE</scope>
    <source>
        <strain evidence="2">CBS 113818</strain>
    </source>
</reference>
<feature type="region of interest" description="Disordered" evidence="1">
    <location>
        <begin position="1"/>
        <end position="33"/>
    </location>
</feature>
<sequence length="171" mass="19580">MTAPHSIQGDHLPSQIWQPSSLPRRFPSRSIGENDRNDDDVSWILQYSRVFKIEYEEAQVFNVTTYQPSLSQQQKETISGLDYPAIDIGRSKREPWSMLDRISFNIWLITEFRHHTPCHETHIGMLKLICNCVVNAASEEATTLIQKFIASLTRILSSKALDILQNSGQAH</sequence>
<dbReference type="AlphaFoldDB" id="A0A6A6ZGI9"/>
<accession>A0A6A6ZGI9</accession>
<keyword evidence="3" id="KW-1185">Reference proteome</keyword>
<name>A0A6A6ZGI9_9PLEO</name>
<dbReference type="EMBL" id="MU006242">
    <property type="protein sequence ID" value="KAF2820140.1"/>
    <property type="molecule type" value="Genomic_DNA"/>
</dbReference>
<protein>
    <submittedName>
        <fullName evidence="2">Uncharacterized protein</fullName>
    </submittedName>
</protein>
<organism evidence="2 3">
    <name type="scientific">Ophiobolus disseminans</name>
    <dbReference type="NCBI Taxonomy" id="1469910"/>
    <lineage>
        <taxon>Eukaryota</taxon>
        <taxon>Fungi</taxon>
        <taxon>Dikarya</taxon>
        <taxon>Ascomycota</taxon>
        <taxon>Pezizomycotina</taxon>
        <taxon>Dothideomycetes</taxon>
        <taxon>Pleosporomycetidae</taxon>
        <taxon>Pleosporales</taxon>
        <taxon>Pleosporineae</taxon>
        <taxon>Phaeosphaeriaceae</taxon>
        <taxon>Ophiobolus</taxon>
    </lineage>
</organism>
<gene>
    <name evidence="2" type="ORF">CC86DRAFT_126040</name>
</gene>
<proteinExistence type="predicted"/>
<evidence type="ECO:0000313" key="2">
    <source>
        <dbReference type="EMBL" id="KAF2820140.1"/>
    </source>
</evidence>
<evidence type="ECO:0000256" key="1">
    <source>
        <dbReference type="SAM" id="MobiDB-lite"/>
    </source>
</evidence>
<dbReference type="OrthoDB" id="10607793at2759"/>